<name>A0A1I0RM17_9RHOB</name>
<dbReference type="RefSeq" id="WP_089996334.1">
    <property type="nucleotide sequence ID" value="NZ_FOIZ01000002.1"/>
</dbReference>
<accession>A0A1I0RM17</accession>
<dbReference type="AlphaFoldDB" id="A0A1I0RM17"/>
<evidence type="ECO:0000256" key="3">
    <source>
        <dbReference type="ARBA" id="ARBA00009337"/>
    </source>
</evidence>
<evidence type="ECO:0000313" key="15">
    <source>
        <dbReference type="Proteomes" id="UP000199167"/>
    </source>
</evidence>
<evidence type="ECO:0000256" key="2">
    <source>
        <dbReference type="ARBA" id="ARBA00005001"/>
    </source>
</evidence>
<dbReference type="Proteomes" id="UP000199167">
    <property type="component" value="Unassembled WGS sequence"/>
</dbReference>
<evidence type="ECO:0000256" key="10">
    <source>
        <dbReference type="ARBA" id="ARBA00022989"/>
    </source>
</evidence>
<evidence type="ECO:0000313" key="14">
    <source>
        <dbReference type="EMBL" id="SEW42297.1"/>
    </source>
</evidence>
<dbReference type="OrthoDB" id="9775281at2"/>
<evidence type="ECO:0000256" key="5">
    <source>
        <dbReference type="ARBA" id="ARBA00022475"/>
    </source>
</evidence>
<keyword evidence="7" id="KW-0328">Glycosyltransferase</keyword>
<evidence type="ECO:0000256" key="12">
    <source>
        <dbReference type="SAM" id="Phobius"/>
    </source>
</evidence>
<evidence type="ECO:0000259" key="13">
    <source>
        <dbReference type="Pfam" id="PF13632"/>
    </source>
</evidence>
<feature type="transmembrane region" description="Helical" evidence="12">
    <location>
        <begin position="536"/>
        <end position="557"/>
    </location>
</feature>
<dbReference type="NCBIfam" id="NF003958">
    <property type="entry name" value="PRK05454.2-1"/>
    <property type="match status" value="1"/>
</dbReference>
<dbReference type="EMBL" id="FOIZ01000002">
    <property type="protein sequence ID" value="SEW42297.1"/>
    <property type="molecule type" value="Genomic_DNA"/>
</dbReference>
<evidence type="ECO:0000256" key="9">
    <source>
        <dbReference type="ARBA" id="ARBA00022692"/>
    </source>
</evidence>
<dbReference type="Pfam" id="PF13632">
    <property type="entry name" value="Glyco_trans_2_3"/>
    <property type="match status" value="1"/>
</dbReference>
<keyword evidence="15" id="KW-1185">Reference proteome</keyword>
<evidence type="ECO:0000256" key="4">
    <source>
        <dbReference type="ARBA" id="ARBA00020585"/>
    </source>
</evidence>
<feature type="domain" description="Glycosyltransferase 2-like" evidence="13">
    <location>
        <begin position="224"/>
        <end position="422"/>
    </location>
</feature>
<comment type="subcellular location">
    <subcellularLocation>
        <location evidence="1">Cell inner membrane</location>
        <topology evidence="1">Multi-pass membrane protein</topology>
    </subcellularLocation>
</comment>
<comment type="similarity">
    <text evidence="3">Belongs to the glycosyltransferase 2 family. OpgH subfamily.</text>
</comment>
<protein>
    <recommendedName>
        <fullName evidence="4">Glucans biosynthesis glucosyltransferase H</fullName>
    </recommendedName>
</protein>
<dbReference type="PANTHER" id="PTHR43867:SF5">
    <property type="entry name" value="GLUCANS BIOSYNTHESIS GLUCOSYLTRANSFERASE H"/>
    <property type="match status" value="1"/>
</dbReference>
<dbReference type="GO" id="GO:0016758">
    <property type="term" value="F:hexosyltransferase activity"/>
    <property type="evidence" value="ECO:0007669"/>
    <property type="project" value="TreeGrafter"/>
</dbReference>
<comment type="pathway">
    <text evidence="2">Glycan metabolism; osmoregulated periplasmic glucan (OPG) biosynthesis.</text>
</comment>
<reference evidence="14 15" key="1">
    <citation type="submission" date="2016-10" db="EMBL/GenBank/DDBJ databases">
        <authorList>
            <person name="de Groot N.N."/>
        </authorList>
    </citation>
    <scope>NUCLEOTIDE SEQUENCE [LARGE SCALE GENOMIC DNA]</scope>
    <source>
        <strain evidence="14 15">DSM 17925</strain>
    </source>
</reference>
<evidence type="ECO:0000256" key="1">
    <source>
        <dbReference type="ARBA" id="ARBA00004429"/>
    </source>
</evidence>
<keyword evidence="8 14" id="KW-0808">Transferase</keyword>
<dbReference type="InterPro" id="IPR001173">
    <property type="entry name" value="Glyco_trans_2-like"/>
</dbReference>
<feature type="transmembrane region" description="Helical" evidence="12">
    <location>
        <begin position="397"/>
        <end position="422"/>
    </location>
</feature>
<keyword evidence="11 12" id="KW-0472">Membrane</keyword>
<gene>
    <name evidence="14" type="ORF">SAMN04488515_2948</name>
</gene>
<dbReference type="InterPro" id="IPR050321">
    <property type="entry name" value="Glycosyltr_2/OpgH_subfam"/>
</dbReference>
<sequence>MDSVEQTHVAALMPPQSPLARPIQALDRPYSGASAPRVSGEKRTVWWRALAFVPAVSLTVAIAAALTDWFAMDGFSLFEGAIVALIVFTFFWISLSLSTSLLGVFSLIWSRPKKQVQGPVQPLDVALLMPVYNEVPADVFGNAAAMLTALNARKTTHHYALFILSDTRCDTTAELELRAFHALRASAPAGINVYYRRRADNIDRKVGNLADWVERWGGAFEAMLVLDADSLMSGDAIDELSDALSADPCAGLIQSFPTLFGARSVFARMQQFSNRVYGAALAEGLAKWTDREGNYWGHNAIIRSTAFAACAGLPKVRAGLSRRKSPARLILSHDFIEAGLLRRAGWSVRFLPQIKGSYEEVPATLIDYVLRDRRWCQGNLQHLGLVHSRGFHAVSRFHLISGAMGYLMSPAWFVLLIVWALVGNGEDTNVVRYFAGFNPQVSWPTMSVGNSFAILGAMYGMLLAPKILGAFAIPRTGMAIRDLGGHFQFLTSLTTEIALSIAYAPILMIQQSIAVMRTTLGWRETWVPQNRRGGTYSFLTMLKFHIVETAIGILLIAGMSQGIVTLWLIPIALSLAFAVPLSALSGVKLDSRRWSANQLGTPEIINAPSIIKDAMAERKRFASYLDSTDKVAAE</sequence>
<evidence type="ECO:0000256" key="8">
    <source>
        <dbReference type="ARBA" id="ARBA00022679"/>
    </source>
</evidence>
<evidence type="ECO:0000256" key="6">
    <source>
        <dbReference type="ARBA" id="ARBA00022519"/>
    </source>
</evidence>
<feature type="transmembrane region" description="Helical" evidence="12">
    <location>
        <begin position="45"/>
        <end position="70"/>
    </location>
</feature>
<feature type="transmembrane region" description="Helical" evidence="12">
    <location>
        <begin position="82"/>
        <end position="109"/>
    </location>
</feature>
<keyword evidence="5" id="KW-1003">Cell membrane</keyword>
<dbReference type="NCBIfam" id="NF003962">
    <property type="entry name" value="PRK05454.2-5"/>
    <property type="match status" value="1"/>
</dbReference>
<feature type="transmembrane region" description="Helical" evidence="12">
    <location>
        <begin position="563"/>
        <end position="584"/>
    </location>
</feature>
<evidence type="ECO:0000256" key="11">
    <source>
        <dbReference type="ARBA" id="ARBA00023136"/>
    </source>
</evidence>
<dbReference type="Gene3D" id="3.90.550.10">
    <property type="entry name" value="Spore Coat Polysaccharide Biosynthesis Protein SpsA, Chain A"/>
    <property type="match status" value="1"/>
</dbReference>
<dbReference type="GO" id="GO:0005886">
    <property type="term" value="C:plasma membrane"/>
    <property type="evidence" value="ECO:0007669"/>
    <property type="project" value="UniProtKB-SubCell"/>
</dbReference>
<keyword evidence="6" id="KW-0997">Cell inner membrane</keyword>
<dbReference type="InterPro" id="IPR029044">
    <property type="entry name" value="Nucleotide-diphossugar_trans"/>
</dbReference>
<proteinExistence type="inferred from homology"/>
<keyword evidence="10 12" id="KW-1133">Transmembrane helix</keyword>
<evidence type="ECO:0000256" key="7">
    <source>
        <dbReference type="ARBA" id="ARBA00022676"/>
    </source>
</evidence>
<dbReference type="STRING" id="364200.SAMN04488515_2948"/>
<dbReference type="SUPFAM" id="SSF53448">
    <property type="entry name" value="Nucleotide-diphospho-sugar transferases"/>
    <property type="match status" value="1"/>
</dbReference>
<feature type="transmembrane region" description="Helical" evidence="12">
    <location>
        <begin position="452"/>
        <end position="473"/>
    </location>
</feature>
<keyword evidence="9 12" id="KW-0812">Transmembrane</keyword>
<organism evidence="14 15">
    <name type="scientific">Cognatiyoonia koreensis</name>
    <dbReference type="NCBI Taxonomy" id="364200"/>
    <lineage>
        <taxon>Bacteria</taxon>
        <taxon>Pseudomonadati</taxon>
        <taxon>Pseudomonadota</taxon>
        <taxon>Alphaproteobacteria</taxon>
        <taxon>Rhodobacterales</taxon>
        <taxon>Paracoccaceae</taxon>
        <taxon>Cognatiyoonia</taxon>
    </lineage>
</organism>
<dbReference type="PANTHER" id="PTHR43867">
    <property type="entry name" value="CELLULOSE SYNTHASE CATALYTIC SUBUNIT A [UDP-FORMING]"/>
    <property type="match status" value="1"/>
</dbReference>